<feature type="region of interest" description="Disordered" evidence="1">
    <location>
        <begin position="44"/>
        <end position="65"/>
    </location>
</feature>
<reference evidence="2" key="1">
    <citation type="submission" date="2023-02" db="EMBL/GenBank/DDBJ databases">
        <title>Genome of toxic invasive species Heracleum sosnowskyi carries increased number of genes despite the absence of recent whole-genome duplications.</title>
        <authorList>
            <person name="Schelkunov M."/>
            <person name="Shtratnikova V."/>
            <person name="Makarenko M."/>
            <person name="Klepikova A."/>
            <person name="Omelchenko D."/>
            <person name="Novikova G."/>
            <person name="Obukhova E."/>
            <person name="Bogdanov V."/>
            <person name="Penin A."/>
            <person name="Logacheva M."/>
        </authorList>
    </citation>
    <scope>NUCLEOTIDE SEQUENCE</scope>
    <source>
        <strain evidence="2">Hsosn_3</strain>
        <tissue evidence="2">Leaf</tissue>
    </source>
</reference>
<keyword evidence="3" id="KW-1185">Reference proteome</keyword>
<reference evidence="2" key="2">
    <citation type="submission" date="2023-05" db="EMBL/GenBank/DDBJ databases">
        <authorList>
            <person name="Schelkunov M.I."/>
        </authorList>
    </citation>
    <scope>NUCLEOTIDE SEQUENCE</scope>
    <source>
        <strain evidence="2">Hsosn_3</strain>
        <tissue evidence="2">Leaf</tissue>
    </source>
</reference>
<evidence type="ECO:0000256" key="1">
    <source>
        <dbReference type="SAM" id="MobiDB-lite"/>
    </source>
</evidence>
<sequence length="122" mass="13272">MLEECAGLQWFESRGTKKLSELGLPLMKANGVVKVLSLAKEKAPHVPVQGAGQNDERQSHIYRSTIEQQRALASGSGGKDNLKSTPANGKLQQWFREGLAGVIGKCLICMPHEPYAPCSKQI</sequence>
<name>A0AAD8I5L9_9APIA</name>
<comment type="caution">
    <text evidence="2">The sequence shown here is derived from an EMBL/GenBank/DDBJ whole genome shotgun (WGS) entry which is preliminary data.</text>
</comment>
<gene>
    <name evidence="2" type="ORF">POM88_025643</name>
</gene>
<dbReference type="EMBL" id="JAUIZM010000006">
    <property type="protein sequence ID" value="KAK1378899.1"/>
    <property type="molecule type" value="Genomic_DNA"/>
</dbReference>
<dbReference type="Proteomes" id="UP001237642">
    <property type="component" value="Unassembled WGS sequence"/>
</dbReference>
<accession>A0AAD8I5L9</accession>
<proteinExistence type="predicted"/>
<protein>
    <submittedName>
        <fullName evidence="2">Uncharacterized protein</fullName>
    </submittedName>
</protein>
<evidence type="ECO:0000313" key="3">
    <source>
        <dbReference type="Proteomes" id="UP001237642"/>
    </source>
</evidence>
<dbReference type="AlphaFoldDB" id="A0AAD8I5L9"/>
<organism evidence="2 3">
    <name type="scientific">Heracleum sosnowskyi</name>
    <dbReference type="NCBI Taxonomy" id="360622"/>
    <lineage>
        <taxon>Eukaryota</taxon>
        <taxon>Viridiplantae</taxon>
        <taxon>Streptophyta</taxon>
        <taxon>Embryophyta</taxon>
        <taxon>Tracheophyta</taxon>
        <taxon>Spermatophyta</taxon>
        <taxon>Magnoliopsida</taxon>
        <taxon>eudicotyledons</taxon>
        <taxon>Gunneridae</taxon>
        <taxon>Pentapetalae</taxon>
        <taxon>asterids</taxon>
        <taxon>campanulids</taxon>
        <taxon>Apiales</taxon>
        <taxon>Apiaceae</taxon>
        <taxon>Apioideae</taxon>
        <taxon>apioid superclade</taxon>
        <taxon>Tordylieae</taxon>
        <taxon>Tordyliinae</taxon>
        <taxon>Heracleum</taxon>
    </lineage>
</organism>
<evidence type="ECO:0000313" key="2">
    <source>
        <dbReference type="EMBL" id="KAK1378899.1"/>
    </source>
</evidence>